<organism evidence="2">
    <name type="scientific">Anopheles atroparvus</name>
    <name type="common">European mosquito</name>
    <dbReference type="NCBI Taxonomy" id="41427"/>
    <lineage>
        <taxon>Eukaryota</taxon>
        <taxon>Metazoa</taxon>
        <taxon>Ecdysozoa</taxon>
        <taxon>Arthropoda</taxon>
        <taxon>Hexapoda</taxon>
        <taxon>Insecta</taxon>
        <taxon>Pterygota</taxon>
        <taxon>Neoptera</taxon>
        <taxon>Endopterygota</taxon>
        <taxon>Diptera</taxon>
        <taxon>Nematocera</taxon>
        <taxon>Culicoidea</taxon>
        <taxon>Culicidae</taxon>
        <taxon>Anophelinae</taxon>
        <taxon>Anopheles</taxon>
    </lineage>
</organism>
<dbReference type="GO" id="GO:0080008">
    <property type="term" value="C:Cul4-RING E3 ubiquitin ligase complex"/>
    <property type="evidence" value="ECO:0007669"/>
    <property type="project" value="TreeGrafter"/>
</dbReference>
<dbReference type="PROSITE" id="PS50294">
    <property type="entry name" value="WD_REPEATS_REGION"/>
    <property type="match status" value="1"/>
</dbReference>
<dbReference type="InterPro" id="IPR001680">
    <property type="entry name" value="WD40_rpt"/>
</dbReference>
<name>A0A182JJ90_ANOAO</name>
<dbReference type="GO" id="GO:0043161">
    <property type="term" value="P:proteasome-mediated ubiquitin-dependent protein catabolic process"/>
    <property type="evidence" value="ECO:0007669"/>
    <property type="project" value="TreeGrafter"/>
</dbReference>
<dbReference type="Pfam" id="PF00400">
    <property type="entry name" value="WD40"/>
    <property type="match status" value="4"/>
</dbReference>
<dbReference type="SMART" id="SM00320">
    <property type="entry name" value="WD40"/>
    <property type="match status" value="7"/>
</dbReference>
<evidence type="ECO:0000256" key="1">
    <source>
        <dbReference type="SAM" id="MobiDB-lite"/>
    </source>
</evidence>
<dbReference type="InterPro" id="IPR051859">
    <property type="entry name" value="DCAF"/>
</dbReference>
<feature type="region of interest" description="Disordered" evidence="1">
    <location>
        <begin position="514"/>
        <end position="582"/>
    </location>
</feature>
<reference evidence="2" key="1">
    <citation type="submission" date="2022-08" db="UniProtKB">
        <authorList>
            <consortium name="EnsemblMetazoa"/>
        </authorList>
    </citation>
    <scope>IDENTIFICATION</scope>
    <source>
        <strain evidence="2">EBRO</strain>
    </source>
</reference>
<sequence>MGNSATRSRLLDSMSDGENAVDGAEMAGQIAVLHERLLNHEQAMDVDDVLNENEFASILRQLIRSGDIMVLNYENFIPNPLPVIKKKPNLERLKQNAIYHHTKNASGHHAIGRNTPADGGFSLVRMINDRQSGLSKRQGPYMRSDLCKINNHFRPNEFSDTVHKCDTKIFCGQFTSNGNRFVTASQDTLIRVFDSSREHYTLLRSLETKHVSWSILDIDFSSDGSSFVYSTWADALFLSRLDNDMIDRIHSLYLNPNNQKLGVFTVCYSSCGSHILCGANDGNMYAYDLKAQRRTLMAPVAPDMSDVNSVGFVDDSSHIFFSGTDQGVIKLWDRRCTNEAHPEAIGKLIGHFDGVTYIDSRNDGRYIISNSKDQSIKLWDLRQMAPQSIRDRTFMHRNWDYRWDDVPKRFFNAIKPQHGDTSIMTYRGHKVQKSLIRAKFSPAQTTGQRYIYTGCGTGRLIIYDVLTGMIVEAIEGHRDIVRDVAWHPHRTEIVTCSWDHSVHRHTYCGPIDREEDEEVRPKGRTRPRNYENDSDDENDEEKFRPIRRSRRLAEKNSHGSSDGASSTGMFHSLRSSLRSGRN</sequence>
<proteinExistence type="predicted"/>
<feature type="compositionally biased region" description="Polar residues" evidence="1">
    <location>
        <begin position="558"/>
        <end position="582"/>
    </location>
</feature>
<dbReference type="InterPro" id="IPR036322">
    <property type="entry name" value="WD40_repeat_dom_sf"/>
</dbReference>
<dbReference type="PANTHER" id="PTHR19847:SF7">
    <property type="entry name" value="DDB1- AND CUL4-ASSOCIATED FACTOR 11"/>
    <property type="match status" value="1"/>
</dbReference>
<dbReference type="PROSITE" id="PS50082">
    <property type="entry name" value="WD_REPEATS_2"/>
    <property type="match status" value="1"/>
</dbReference>
<dbReference type="PANTHER" id="PTHR19847">
    <property type="entry name" value="DDB1- AND CUL4-ASSOCIATED FACTOR 11"/>
    <property type="match status" value="1"/>
</dbReference>
<protein>
    <submittedName>
        <fullName evidence="2">WD_REPEATS_REGION domain-containing protein</fullName>
    </submittedName>
</protein>
<dbReference type="STRING" id="41427.A0A182JJ90"/>
<dbReference type="Gene3D" id="2.130.10.10">
    <property type="entry name" value="YVTN repeat-like/Quinoprotein amine dehydrogenase"/>
    <property type="match status" value="3"/>
</dbReference>
<dbReference type="InterPro" id="IPR015943">
    <property type="entry name" value="WD40/YVTN_repeat-like_dom_sf"/>
</dbReference>
<dbReference type="AlphaFoldDB" id="A0A182JJ90"/>
<dbReference type="EnsemblMetazoa" id="AATE019088-RA">
    <property type="protein sequence ID" value="AATE019088-PA.1"/>
    <property type="gene ID" value="AATE019088"/>
</dbReference>
<dbReference type="SUPFAM" id="SSF50978">
    <property type="entry name" value="WD40 repeat-like"/>
    <property type="match status" value="1"/>
</dbReference>
<dbReference type="VEuPathDB" id="VectorBase:AATE019088"/>
<evidence type="ECO:0000313" key="2">
    <source>
        <dbReference type="EnsemblMetazoa" id="AATE019088-PA.1"/>
    </source>
</evidence>
<accession>A0A182JJ90</accession>